<keyword evidence="2" id="KW-1185">Reference proteome</keyword>
<comment type="caution">
    <text evidence="1">The sequence shown here is derived from an EMBL/GenBank/DDBJ whole genome shotgun (WGS) entry which is preliminary data.</text>
</comment>
<name>U3AMN7_9VIBR</name>
<gene>
    <name evidence="1" type="ORF">VAZ01S_018_00110</name>
</gene>
<evidence type="ECO:0000313" key="1">
    <source>
        <dbReference type="EMBL" id="GAD75035.1"/>
    </source>
</evidence>
<dbReference type="OrthoDB" id="5906124at2"/>
<dbReference type="Proteomes" id="UP000016567">
    <property type="component" value="Unassembled WGS sequence"/>
</dbReference>
<dbReference type="eggNOG" id="ENOG5031PPT">
    <property type="taxonomic scope" value="Bacteria"/>
</dbReference>
<dbReference type="AlphaFoldDB" id="U3AMN7"/>
<sequence>MNELQQAIELNEESKQLRAEATQALSASRDLFDKTVRFSEQASINQRRLAFAVSSLMPKSLRNDFNLNESDIENTSTVSRENVEVIRKREMLDILHAVNVLAVTNADVIHIFVSYSAHINCLQVYARKEDYEYQQGDTDQRLFDRNIWLNDDDALKQLLEVESQLTELIIDAREKTEAQEGVEA</sequence>
<organism evidence="1 2">
    <name type="scientific">Vibrio azureus NBRC 104587</name>
    <dbReference type="NCBI Taxonomy" id="1219077"/>
    <lineage>
        <taxon>Bacteria</taxon>
        <taxon>Pseudomonadati</taxon>
        <taxon>Pseudomonadota</taxon>
        <taxon>Gammaproteobacteria</taxon>
        <taxon>Vibrionales</taxon>
        <taxon>Vibrionaceae</taxon>
        <taxon>Vibrio</taxon>
    </lineage>
</organism>
<dbReference type="RefSeq" id="WP_021708813.1">
    <property type="nucleotide sequence ID" value="NZ_BAOB01000018.1"/>
</dbReference>
<accession>U3AMN7</accession>
<proteinExistence type="predicted"/>
<protein>
    <submittedName>
        <fullName evidence="1">Uncharacterized protein</fullName>
    </submittedName>
</protein>
<dbReference type="STRING" id="1219077.VAZ01S_018_00110"/>
<evidence type="ECO:0000313" key="2">
    <source>
        <dbReference type="Proteomes" id="UP000016567"/>
    </source>
</evidence>
<reference evidence="1 2" key="1">
    <citation type="submission" date="2013-09" db="EMBL/GenBank/DDBJ databases">
        <title>Whole genome shotgun sequence of Vibrio azureus NBRC 104587.</title>
        <authorList>
            <person name="Isaki S."/>
            <person name="Hosoyama A."/>
            <person name="Numata M."/>
            <person name="Hashimoto M."/>
            <person name="Hosoyama Y."/>
            <person name="Tsuchikane K."/>
            <person name="Noguchi M."/>
            <person name="Hirakata S."/>
            <person name="Ichikawa N."/>
            <person name="Ohji S."/>
            <person name="Yamazoe A."/>
            <person name="Fujita N."/>
        </authorList>
    </citation>
    <scope>NUCLEOTIDE SEQUENCE [LARGE SCALE GENOMIC DNA]</scope>
    <source>
        <strain evidence="1 2">NBRC 104587</strain>
    </source>
</reference>
<dbReference type="EMBL" id="BATL01000018">
    <property type="protein sequence ID" value="GAD75035.1"/>
    <property type="molecule type" value="Genomic_DNA"/>
</dbReference>